<protein>
    <submittedName>
        <fullName evidence="2">Uncharacterized protein</fullName>
    </submittedName>
</protein>
<proteinExistence type="predicted"/>
<comment type="caution">
    <text evidence="2">The sequence shown here is derived from an EMBL/GenBank/DDBJ whole genome shotgun (WGS) entry which is preliminary data.</text>
</comment>
<keyword evidence="3" id="KW-1185">Reference proteome</keyword>
<dbReference type="Proteomes" id="UP000539538">
    <property type="component" value="Unassembled WGS sequence"/>
</dbReference>
<gene>
    <name evidence="2" type="ORF">GGQ99_005071</name>
</gene>
<feature type="compositionally biased region" description="Basic and acidic residues" evidence="1">
    <location>
        <begin position="23"/>
        <end position="40"/>
    </location>
</feature>
<reference evidence="2 3" key="1">
    <citation type="submission" date="2020-08" db="EMBL/GenBank/DDBJ databases">
        <title>Genomic Encyclopedia of Type Strains, Phase IV (KMG-IV): sequencing the most valuable type-strain genomes for metagenomic binning, comparative biology and taxonomic classification.</title>
        <authorList>
            <person name="Goeker M."/>
        </authorList>
    </citation>
    <scope>NUCLEOTIDE SEQUENCE [LARGE SCALE GENOMIC DNA]</scope>
    <source>
        <strain evidence="2 3">DSM 7050</strain>
    </source>
</reference>
<sequence length="153" mass="16236">MSGCRAENSEISQEISENSQEGDATHKADDDIADAKKKGPAEAATSLPGLGSQSRIGQSNMDTNTTAAACPATVPYPAQSPIDEIDDAIACLRTIRTAVIADTLGLVDYSMSDAEVMIGKVLDQLDPIRTFLAEDMPFLECRRAWFARKGGAA</sequence>
<organism evidence="2 3">
    <name type="scientific">Aminobacter niigataensis</name>
    <dbReference type="NCBI Taxonomy" id="83265"/>
    <lineage>
        <taxon>Bacteria</taxon>
        <taxon>Pseudomonadati</taxon>
        <taxon>Pseudomonadota</taxon>
        <taxon>Alphaproteobacteria</taxon>
        <taxon>Hyphomicrobiales</taxon>
        <taxon>Phyllobacteriaceae</taxon>
        <taxon>Aminobacter</taxon>
    </lineage>
</organism>
<feature type="compositionally biased region" description="Low complexity" evidence="1">
    <location>
        <begin position="9"/>
        <end position="21"/>
    </location>
</feature>
<name>A0ABR6L9I4_9HYPH</name>
<feature type="region of interest" description="Disordered" evidence="1">
    <location>
        <begin position="1"/>
        <end position="64"/>
    </location>
</feature>
<dbReference type="EMBL" id="JACHOT010000011">
    <property type="protein sequence ID" value="MBB4653286.1"/>
    <property type="molecule type" value="Genomic_DNA"/>
</dbReference>
<evidence type="ECO:0000313" key="3">
    <source>
        <dbReference type="Proteomes" id="UP000539538"/>
    </source>
</evidence>
<evidence type="ECO:0000256" key="1">
    <source>
        <dbReference type="SAM" id="MobiDB-lite"/>
    </source>
</evidence>
<feature type="compositionally biased region" description="Polar residues" evidence="1">
    <location>
        <begin position="51"/>
        <end position="64"/>
    </location>
</feature>
<accession>A0ABR6L9I4</accession>
<evidence type="ECO:0000313" key="2">
    <source>
        <dbReference type="EMBL" id="MBB4653286.1"/>
    </source>
</evidence>
<dbReference type="RefSeq" id="WP_183264628.1">
    <property type="nucleotide sequence ID" value="NZ_BAAAVZ010000020.1"/>
</dbReference>